<keyword evidence="1" id="KW-1133">Transmembrane helix</keyword>
<dbReference type="EMBL" id="CADIKF010000001">
    <property type="protein sequence ID" value="CAB3745928.1"/>
    <property type="molecule type" value="Genomic_DNA"/>
</dbReference>
<accession>A0A6J5CVD3</accession>
<protein>
    <recommendedName>
        <fullName evidence="4">Tetratricopeptide repeat protein</fullName>
    </recommendedName>
</protein>
<name>A0A6J5CVD3_9BURK</name>
<keyword evidence="3" id="KW-1185">Reference proteome</keyword>
<keyword evidence="1" id="KW-0812">Transmembrane</keyword>
<dbReference type="Proteomes" id="UP000494329">
    <property type="component" value="Unassembled WGS sequence"/>
</dbReference>
<feature type="transmembrane region" description="Helical" evidence="1">
    <location>
        <begin position="67"/>
        <end position="90"/>
    </location>
</feature>
<reference evidence="2 3" key="1">
    <citation type="submission" date="2020-04" db="EMBL/GenBank/DDBJ databases">
        <authorList>
            <person name="De Canck E."/>
        </authorList>
    </citation>
    <scope>NUCLEOTIDE SEQUENCE [LARGE SCALE GENOMIC DNA]</scope>
    <source>
        <strain evidence="2 3">LMG 29739</strain>
    </source>
</reference>
<evidence type="ECO:0000256" key="1">
    <source>
        <dbReference type="SAM" id="Phobius"/>
    </source>
</evidence>
<gene>
    <name evidence="2" type="ORF">LMG29739_00059</name>
</gene>
<dbReference type="SUPFAM" id="SSF48452">
    <property type="entry name" value="TPR-like"/>
    <property type="match status" value="1"/>
</dbReference>
<evidence type="ECO:0000313" key="3">
    <source>
        <dbReference type="Proteomes" id="UP000494329"/>
    </source>
</evidence>
<dbReference type="InterPro" id="IPR011990">
    <property type="entry name" value="TPR-like_helical_dom_sf"/>
</dbReference>
<dbReference type="Gene3D" id="1.25.40.10">
    <property type="entry name" value="Tetratricopeptide repeat domain"/>
    <property type="match status" value="1"/>
</dbReference>
<feature type="transmembrane region" description="Helical" evidence="1">
    <location>
        <begin position="40"/>
        <end position="61"/>
    </location>
</feature>
<keyword evidence="1" id="KW-0472">Membrane</keyword>
<proteinExistence type="predicted"/>
<organism evidence="2 3">
    <name type="scientific">Paraburkholderia solisilvae</name>
    <dbReference type="NCBI Taxonomy" id="624376"/>
    <lineage>
        <taxon>Bacteria</taxon>
        <taxon>Pseudomonadati</taxon>
        <taxon>Pseudomonadota</taxon>
        <taxon>Betaproteobacteria</taxon>
        <taxon>Burkholderiales</taxon>
        <taxon>Burkholderiaceae</taxon>
        <taxon>Paraburkholderia</taxon>
    </lineage>
</organism>
<dbReference type="PIRSF" id="PIRSF030959">
    <property type="entry name" value="UCP030959"/>
    <property type="match status" value="1"/>
</dbReference>
<evidence type="ECO:0000313" key="2">
    <source>
        <dbReference type="EMBL" id="CAB3745928.1"/>
    </source>
</evidence>
<dbReference type="InterPro" id="IPR014562">
    <property type="entry name" value="UCP030959_TPR_rpt-cont"/>
</dbReference>
<evidence type="ECO:0008006" key="4">
    <source>
        <dbReference type="Google" id="ProtNLM"/>
    </source>
</evidence>
<sequence>MSKTDGGLSAAIPDTDAVEWRWSNHMSLLRRGCGLESSILMSYFGIGLHIIVAICFAVHAVQTRQNFYWLFILFVFPLLGSLVYFFAVLLPSLRQSRGGYAASRAIAQLVDPDRALREARTDFDRAPTVQHRMRLGAALLAAGRAGEALEQYQAAANGPFADDPGLLLGLAQAQFAVGNAAAASATLTRLFNANPQTRNQAEPALLYARALAAQGTADTRAAFEVALKCASDAAPRCLFADWLVQQANEADRERARGLYADIVQDARHWPRHAREHNREWLQRAQAALASMPAHG</sequence>
<dbReference type="AlphaFoldDB" id="A0A6J5CVD3"/>